<evidence type="ECO:0000256" key="3">
    <source>
        <dbReference type="ARBA" id="ARBA00017901"/>
    </source>
</evidence>
<dbReference type="PANTHER" id="PTHR31888">
    <property type="entry name" value="SMALL INTEGRAL MEMBRANE PROTEIN 19"/>
    <property type="match status" value="1"/>
</dbReference>
<evidence type="ECO:0000256" key="1">
    <source>
        <dbReference type="ARBA" id="ARBA00004167"/>
    </source>
</evidence>
<evidence type="ECO:0000313" key="8">
    <source>
        <dbReference type="RefSeq" id="XP_015263215.1"/>
    </source>
</evidence>
<evidence type="ECO:0000256" key="4">
    <source>
        <dbReference type="ARBA" id="ARBA00022692"/>
    </source>
</evidence>
<dbReference type="GeneID" id="107107428"/>
<dbReference type="PANTHER" id="PTHR31888:SF1">
    <property type="entry name" value="SMALL INTEGRAL MEMBRANE PROTEIN 19"/>
    <property type="match status" value="1"/>
</dbReference>
<dbReference type="Pfam" id="PF15117">
    <property type="entry name" value="UPF0697"/>
    <property type="match status" value="1"/>
</dbReference>
<dbReference type="RefSeq" id="XP_015263215.1">
    <property type="nucleotide sequence ID" value="XM_015407729.1"/>
</dbReference>
<dbReference type="Proteomes" id="UP000694871">
    <property type="component" value="Unplaced"/>
</dbReference>
<accession>A0ABM1JP28</accession>
<proteinExistence type="inferred from homology"/>
<sequence>MASCGLSSGPAFGCRASTLQQDGTWCPKRPSQRGECSVWIYFAYTFDFRNKRKIMRIFTLPPTVEIPSEPNFYDSVKKIRLRQQLEMYSIARKYDQQQQPQKQTDSVQLLVE</sequence>
<evidence type="ECO:0000256" key="6">
    <source>
        <dbReference type="ARBA" id="ARBA00023136"/>
    </source>
</evidence>
<keyword evidence="7" id="KW-1185">Reference proteome</keyword>
<keyword evidence="5" id="KW-1133">Transmembrane helix</keyword>
<protein>
    <recommendedName>
        <fullName evidence="3">Small integral membrane protein 19</fullName>
    </recommendedName>
</protein>
<evidence type="ECO:0000313" key="7">
    <source>
        <dbReference type="Proteomes" id="UP000694871"/>
    </source>
</evidence>
<gene>
    <name evidence="8" type="primary">SMIM19</name>
</gene>
<keyword evidence="4" id="KW-0812">Transmembrane</keyword>
<comment type="subcellular location">
    <subcellularLocation>
        <location evidence="1">Membrane</location>
        <topology evidence="1">Single-pass membrane protein</topology>
    </subcellularLocation>
</comment>
<organism evidence="7 8">
    <name type="scientific">Gekko japonicus</name>
    <name type="common">Schlegel's Japanese gecko</name>
    <dbReference type="NCBI Taxonomy" id="146911"/>
    <lineage>
        <taxon>Eukaryota</taxon>
        <taxon>Metazoa</taxon>
        <taxon>Chordata</taxon>
        <taxon>Craniata</taxon>
        <taxon>Vertebrata</taxon>
        <taxon>Euteleostomi</taxon>
        <taxon>Lepidosauria</taxon>
        <taxon>Squamata</taxon>
        <taxon>Bifurcata</taxon>
        <taxon>Gekkota</taxon>
        <taxon>Gekkonidae</taxon>
        <taxon>Gekkoninae</taxon>
        <taxon>Gekko</taxon>
    </lineage>
</organism>
<reference evidence="8" key="1">
    <citation type="submission" date="2025-08" db="UniProtKB">
        <authorList>
            <consortium name="RefSeq"/>
        </authorList>
    </citation>
    <scope>IDENTIFICATION</scope>
</reference>
<evidence type="ECO:0000256" key="2">
    <source>
        <dbReference type="ARBA" id="ARBA00008977"/>
    </source>
</evidence>
<name>A0ABM1JP28_GEKJA</name>
<comment type="similarity">
    <text evidence="2">Belongs to the SMIM19 family.</text>
</comment>
<keyword evidence="6" id="KW-0472">Membrane</keyword>
<evidence type="ECO:0000256" key="5">
    <source>
        <dbReference type="ARBA" id="ARBA00022989"/>
    </source>
</evidence>
<dbReference type="InterPro" id="IPR029368">
    <property type="entry name" value="SMIM19"/>
</dbReference>